<gene>
    <name evidence="6" type="ORF">ONB1V03_LOCUS19289</name>
</gene>
<evidence type="ECO:0000256" key="2">
    <source>
        <dbReference type="ARBA" id="ARBA00008088"/>
    </source>
</evidence>
<dbReference type="Gene3D" id="3.40.50.1360">
    <property type="match status" value="1"/>
</dbReference>
<evidence type="ECO:0000256" key="5">
    <source>
        <dbReference type="ARBA" id="ARBA00029734"/>
    </source>
</evidence>
<proteinExistence type="inferred from homology"/>
<dbReference type="GO" id="GO:0004751">
    <property type="term" value="F:ribose-5-phosphate isomerase activity"/>
    <property type="evidence" value="ECO:0007669"/>
    <property type="project" value="UniProtKB-EC"/>
</dbReference>
<dbReference type="SUPFAM" id="SSF100950">
    <property type="entry name" value="NagB/RpiA/CoA transferase-like"/>
    <property type="match status" value="1"/>
</dbReference>
<comment type="similarity">
    <text evidence="2">Belongs to the ribose 5-phosphate isomerase family.</text>
</comment>
<protein>
    <recommendedName>
        <fullName evidence="3">ribose-5-phosphate isomerase</fullName>
        <ecNumber evidence="3">5.3.1.6</ecNumber>
    </recommendedName>
    <alternativeName>
        <fullName evidence="5">Phosphoriboisomerase</fullName>
    </alternativeName>
</protein>
<dbReference type="PANTHER" id="PTHR11934">
    <property type="entry name" value="RIBOSE-5-PHOSPHATE ISOMERASE"/>
    <property type="match status" value="1"/>
</dbReference>
<dbReference type="InterPro" id="IPR037171">
    <property type="entry name" value="NagB/RpiA_transferase-like"/>
</dbReference>
<comment type="pathway">
    <text evidence="1">Carbohydrate degradation; pentose phosphate pathway; D-ribose 5-phosphate from D-ribulose 5-phosphate (non-oxidative stage): step 1/1.</text>
</comment>
<evidence type="ECO:0000313" key="6">
    <source>
        <dbReference type="EMBL" id="CAD7662729.1"/>
    </source>
</evidence>
<dbReference type="EC" id="5.3.1.6" evidence="3"/>
<name>A0A7R9QZH4_9ACAR</name>
<feature type="non-terminal residue" evidence="6">
    <location>
        <position position="118"/>
    </location>
</feature>
<accession>A0A7R9QZH4</accession>
<dbReference type="OrthoDB" id="1555531at2759"/>
<dbReference type="GO" id="GO:0009052">
    <property type="term" value="P:pentose-phosphate shunt, non-oxidative branch"/>
    <property type="evidence" value="ECO:0007669"/>
    <property type="project" value="InterPro"/>
</dbReference>
<evidence type="ECO:0000313" key="7">
    <source>
        <dbReference type="Proteomes" id="UP000728032"/>
    </source>
</evidence>
<keyword evidence="4" id="KW-0413">Isomerase</keyword>
<dbReference type="Pfam" id="PF06026">
    <property type="entry name" value="Rib_5-P_isom_A"/>
    <property type="match status" value="1"/>
</dbReference>
<evidence type="ECO:0000256" key="3">
    <source>
        <dbReference type="ARBA" id="ARBA00011959"/>
    </source>
</evidence>
<dbReference type="EMBL" id="OC943940">
    <property type="protein sequence ID" value="CAD7662729.1"/>
    <property type="molecule type" value="Genomic_DNA"/>
</dbReference>
<dbReference type="InterPro" id="IPR004788">
    <property type="entry name" value="Ribose5P_isomerase_type_A"/>
</dbReference>
<dbReference type="AlphaFoldDB" id="A0A7R9QZH4"/>
<organism evidence="6">
    <name type="scientific">Oppiella nova</name>
    <dbReference type="NCBI Taxonomy" id="334625"/>
    <lineage>
        <taxon>Eukaryota</taxon>
        <taxon>Metazoa</taxon>
        <taxon>Ecdysozoa</taxon>
        <taxon>Arthropoda</taxon>
        <taxon>Chelicerata</taxon>
        <taxon>Arachnida</taxon>
        <taxon>Acari</taxon>
        <taxon>Acariformes</taxon>
        <taxon>Sarcoptiformes</taxon>
        <taxon>Oribatida</taxon>
        <taxon>Brachypylina</taxon>
        <taxon>Oppioidea</taxon>
        <taxon>Oppiidae</taxon>
        <taxon>Oppiella</taxon>
    </lineage>
</organism>
<dbReference type="UniPathway" id="UPA00115">
    <property type="reaction ID" value="UER00412"/>
</dbReference>
<sequence>MTEDLAKRVAAYKAVDNHVKNGHIVGIGSGTTIKHAIRRIKQNQLDVKCIAISLEEKELLTENGIPLTDLQINPVIDVFIDGFDELDAETKALIAGDCGRVTRVQLMANAAKHTVFIA</sequence>
<dbReference type="GO" id="GO:0005737">
    <property type="term" value="C:cytoplasm"/>
    <property type="evidence" value="ECO:0007669"/>
    <property type="project" value="TreeGrafter"/>
</dbReference>
<dbReference type="EMBL" id="CAJPVJ010029115">
    <property type="protein sequence ID" value="CAG2179866.1"/>
    <property type="molecule type" value="Genomic_DNA"/>
</dbReference>
<dbReference type="Proteomes" id="UP000728032">
    <property type="component" value="Unassembled WGS sequence"/>
</dbReference>
<dbReference type="GO" id="GO:0006014">
    <property type="term" value="P:D-ribose metabolic process"/>
    <property type="evidence" value="ECO:0007669"/>
    <property type="project" value="TreeGrafter"/>
</dbReference>
<dbReference type="PANTHER" id="PTHR11934:SF0">
    <property type="entry name" value="RIBOSE-5-PHOSPHATE ISOMERASE"/>
    <property type="match status" value="1"/>
</dbReference>
<reference evidence="6" key="1">
    <citation type="submission" date="2020-11" db="EMBL/GenBank/DDBJ databases">
        <authorList>
            <person name="Tran Van P."/>
        </authorList>
    </citation>
    <scope>NUCLEOTIDE SEQUENCE</scope>
</reference>
<evidence type="ECO:0000256" key="1">
    <source>
        <dbReference type="ARBA" id="ARBA00004988"/>
    </source>
</evidence>
<evidence type="ECO:0000256" key="4">
    <source>
        <dbReference type="ARBA" id="ARBA00023235"/>
    </source>
</evidence>
<keyword evidence="7" id="KW-1185">Reference proteome</keyword>